<reference evidence="1 2" key="1">
    <citation type="submission" date="2018-08" db="EMBL/GenBank/DDBJ databases">
        <title>Acidipila sp. 4G-K13, an acidobacterium isolated from forest soil.</title>
        <authorList>
            <person name="Gao Z.-H."/>
            <person name="Qiu L.-H."/>
        </authorList>
    </citation>
    <scope>NUCLEOTIDE SEQUENCE [LARGE SCALE GENOMIC DNA]</scope>
    <source>
        <strain evidence="1 2">4G-K13</strain>
    </source>
</reference>
<accession>A0A372IUN5</accession>
<dbReference type="AlphaFoldDB" id="A0A372IUN5"/>
<gene>
    <name evidence="1" type="ORF">D0Y96_03520</name>
</gene>
<keyword evidence="2" id="KW-1185">Reference proteome</keyword>
<protein>
    <submittedName>
        <fullName evidence="1">Uncharacterized protein</fullName>
    </submittedName>
</protein>
<proteinExistence type="predicted"/>
<comment type="caution">
    <text evidence="1">The sequence shown here is derived from an EMBL/GenBank/DDBJ whole genome shotgun (WGS) entry which is preliminary data.</text>
</comment>
<name>A0A372IUN5_9BACT</name>
<evidence type="ECO:0000313" key="1">
    <source>
        <dbReference type="EMBL" id="RFU18626.1"/>
    </source>
</evidence>
<dbReference type="Proteomes" id="UP000264702">
    <property type="component" value="Unassembled WGS sequence"/>
</dbReference>
<sequence length="71" mass="7666">MPSLPVQPPLRRGGGTKKHGMLRSAIVPAAEAQNHLPAMPGKTHIFRGRMAPDDPVHRHALCMLPRVNSAS</sequence>
<dbReference type="EMBL" id="QVQT01000001">
    <property type="protein sequence ID" value="RFU18626.1"/>
    <property type="molecule type" value="Genomic_DNA"/>
</dbReference>
<organism evidence="1 2">
    <name type="scientific">Paracidobacterium acidisoli</name>
    <dbReference type="NCBI Taxonomy" id="2303751"/>
    <lineage>
        <taxon>Bacteria</taxon>
        <taxon>Pseudomonadati</taxon>
        <taxon>Acidobacteriota</taxon>
        <taxon>Terriglobia</taxon>
        <taxon>Terriglobales</taxon>
        <taxon>Acidobacteriaceae</taxon>
        <taxon>Paracidobacterium</taxon>
    </lineage>
</organism>
<evidence type="ECO:0000313" key="2">
    <source>
        <dbReference type="Proteomes" id="UP000264702"/>
    </source>
</evidence>